<reference evidence="4" key="1">
    <citation type="submission" date="2017-02" db="UniProtKB">
        <authorList>
            <consortium name="WormBaseParasite"/>
        </authorList>
    </citation>
    <scope>IDENTIFICATION</scope>
</reference>
<evidence type="ECO:0000256" key="1">
    <source>
        <dbReference type="SAM" id="SignalP"/>
    </source>
</evidence>
<dbReference type="OrthoDB" id="41532at2759"/>
<feature type="signal peptide" evidence="1">
    <location>
        <begin position="1"/>
        <end position="16"/>
    </location>
</feature>
<gene>
    <name evidence="2" type="ORF">HPLM_LOCUS5308</name>
</gene>
<proteinExistence type="predicted"/>
<protein>
    <submittedName>
        <fullName evidence="4">ANF_receptor domain-containing protein</fullName>
    </submittedName>
</protein>
<evidence type="ECO:0000313" key="2">
    <source>
        <dbReference type="EMBL" id="VDO25565.1"/>
    </source>
</evidence>
<dbReference type="OMA" id="PWRDETI"/>
<dbReference type="Proteomes" id="UP000268014">
    <property type="component" value="Unassembled WGS sequence"/>
</dbReference>
<dbReference type="EMBL" id="UZAF01016318">
    <property type="protein sequence ID" value="VDO25565.1"/>
    <property type="molecule type" value="Genomic_DNA"/>
</dbReference>
<accession>A0A0N4W5Q0</accession>
<feature type="chain" id="PRO_5043123414" evidence="1">
    <location>
        <begin position="17"/>
        <end position="232"/>
    </location>
</feature>
<evidence type="ECO:0000313" key="3">
    <source>
        <dbReference type="Proteomes" id="UP000268014"/>
    </source>
</evidence>
<name>A0A0N4W5Q0_HAEPC</name>
<evidence type="ECO:0000313" key="4">
    <source>
        <dbReference type="WBParaSite" id="HPLM_0000531601-mRNA-1"/>
    </source>
</evidence>
<dbReference type="Gene3D" id="3.40.630.30">
    <property type="match status" value="1"/>
</dbReference>
<keyword evidence="3" id="KW-1185">Reference proteome</keyword>
<reference evidence="2 3" key="2">
    <citation type="submission" date="2018-11" db="EMBL/GenBank/DDBJ databases">
        <authorList>
            <consortium name="Pathogen Informatics"/>
        </authorList>
    </citation>
    <scope>NUCLEOTIDE SEQUENCE [LARGE SCALE GENOMIC DNA]</scope>
    <source>
        <strain evidence="2 3">MHpl1</strain>
    </source>
</reference>
<keyword evidence="1" id="KW-0732">Signal</keyword>
<organism evidence="4">
    <name type="scientific">Haemonchus placei</name>
    <name type="common">Barber's pole worm</name>
    <dbReference type="NCBI Taxonomy" id="6290"/>
    <lineage>
        <taxon>Eukaryota</taxon>
        <taxon>Metazoa</taxon>
        <taxon>Ecdysozoa</taxon>
        <taxon>Nematoda</taxon>
        <taxon>Chromadorea</taxon>
        <taxon>Rhabditida</taxon>
        <taxon>Rhabditina</taxon>
        <taxon>Rhabditomorpha</taxon>
        <taxon>Strongyloidea</taxon>
        <taxon>Trichostrongylidae</taxon>
        <taxon>Haemonchus</taxon>
    </lineage>
</organism>
<dbReference type="WBParaSite" id="HPLM_0000531601-mRNA-1">
    <property type="protein sequence ID" value="HPLM_0000531601-mRNA-1"/>
    <property type="gene ID" value="HPLM_0000531601"/>
</dbReference>
<dbReference type="STRING" id="6290.A0A0N4W5Q0"/>
<sequence length="232" mass="26212">MFWANVLMLTARIVMLIFWDTADLGARFLVNDPHALDSVQRNLSLSRDDALTFIKGLFPEAISSGVSYLAKTDAHDVVALRLSTFRTRDEAAEEAQGLPYEDLSTTLSRTLAMLRTLHQQFWAAVDPDINKVYFLMAVLVADKYCGTDLADNLIHHNMDEIRFMKVDGLAADAAIFHSQKKIEDFGYRVVAEVDRLTFFSAEDVSHDHESDKARIVFKEPWRDETIGAHIGC</sequence>
<dbReference type="AlphaFoldDB" id="A0A0N4W5Q0"/>